<evidence type="ECO:0000313" key="2">
    <source>
        <dbReference type="EMBL" id="MBN3283136.1"/>
    </source>
</evidence>
<comment type="caution">
    <text evidence="2">The sequence shown here is derived from an EMBL/GenBank/DDBJ whole genome shotgun (WGS) entry which is preliminary data.</text>
</comment>
<name>A0ABS2YA61_POLSP</name>
<dbReference type="Gene3D" id="3.10.20.230">
    <property type="entry name" value="Doublecortin domain"/>
    <property type="match status" value="1"/>
</dbReference>
<dbReference type="PROSITE" id="PS50309">
    <property type="entry name" value="DC"/>
    <property type="match status" value="1"/>
</dbReference>
<dbReference type="EMBL" id="JAAWVQ010123966">
    <property type="protein sequence ID" value="MBN3283136.1"/>
    <property type="molecule type" value="Genomic_DNA"/>
</dbReference>
<keyword evidence="3" id="KW-1185">Reference proteome</keyword>
<gene>
    <name evidence="2" type="primary">Dcdc2b_0</name>
    <name evidence="2" type="ORF">GTO93_0018189</name>
</gene>
<proteinExistence type="predicted"/>
<sequence length="74" mass="8261">MRQDWENILIEVTEKANLRTGAVRRLCTVDGVAVSSEEELVSGQYYVAVGTEKFKKLPYVELLVPKAPAHSGLR</sequence>
<evidence type="ECO:0000313" key="3">
    <source>
        <dbReference type="Proteomes" id="UP001166093"/>
    </source>
</evidence>
<evidence type="ECO:0000259" key="1">
    <source>
        <dbReference type="PROSITE" id="PS50309"/>
    </source>
</evidence>
<feature type="domain" description="Doublecortin" evidence="1">
    <location>
        <begin position="1"/>
        <end position="60"/>
    </location>
</feature>
<protein>
    <submittedName>
        <fullName evidence="2">DCD2B protein</fullName>
    </submittedName>
</protein>
<feature type="non-terminal residue" evidence="2">
    <location>
        <position position="1"/>
    </location>
</feature>
<feature type="non-terminal residue" evidence="2">
    <location>
        <position position="74"/>
    </location>
</feature>
<dbReference type="InterPro" id="IPR003533">
    <property type="entry name" value="Doublecortin_dom"/>
</dbReference>
<dbReference type="Pfam" id="PF03607">
    <property type="entry name" value="DCX"/>
    <property type="match status" value="1"/>
</dbReference>
<dbReference type="Proteomes" id="UP001166093">
    <property type="component" value="Unassembled WGS sequence"/>
</dbReference>
<reference evidence="2" key="1">
    <citation type="journal article" date="2021" name="Cell">
        <title>Tracing the genetic footprints of vertebrate landing in non-teleost ray-finned fishes.</title>
        <authorList>
            <person name="Bi X."/>
            <person name="Wang K."/>
            <person name="Yang L."/>
            <person name="Pan H."/>
            <person name="Jiang H."/>
            <person name="Wei Q."/>
            <person name="Fang M."/>
            <person name="Yu H."/>
            <person name="Zhu C."/>
            <person name="Cai Y."/>
            <person name="He Y."/>
            <person name="Gan X."/>
            <person name="Zeng H."/>
            <person name="Yu D."/>
            <person name="Zhu Y."/>
            <person name="Jiang H."/>
            <person name="Qiu Q."/>
            <person name="Yang H."/>
            <person name="Zhang Y.E."/>
            <person name="Wang W."/>
            <person name="Zhu M."/>
            <person name="He S."/>
            <person name="Zhang G."/>
        </authorList>
    </citation>
    <scope>NUCLEOTIDE SEQUENCE</scope>
    <source>
        <strain evidence="2">Pddl_001</strain>
    </source>
</reference>
<dbReference type="PANTHER" id="PTHR23004">
    <property type="entry name" value="DOUBLECORTIN DOMAIN CONTAINING 2"/>
    <property type="match status" value="1"/>
</dbReference>
<organism evidence="2 3">
    <name type="scientific">Polyodon spathula</name>
    <name type="common">North American paddlefish</name>
    <name type="synonym">Squalus spathula</name>
    <dbReference type="NCBI Taxonomy" id="7913"/>
    <lineage>
        <taxon>Eukaryota</taxon>
        <taxon>Metazoa</taxon>
        <taxon>Chordata</taxon>
        <taxon>Craniata</taxon>
        <taxon>Vertebrata</taxon>
        <taxon>Euteleostomi</taxon>
        <taxon>Actinopterygii</taxon>
        <taxon>Chondrostei</taxon>
        <taxon>Acipenseriformes</taxon>
        <taxon>Polyodontidae</taxon>
        <taxon>Polyodon</taxon>
    </lineage>
</organism>
<accession>A0ABS2YA61</accession>
<dbReference type="SUPFAM" id="SSF89837">
    <property type="entry name" value="Doublecortin (DC)"/>
    <property type="match status" value="1"/>
</dbReference>
<dbReference type="InterPro" id="IPR036572">
    <property type="entry name" value="Doublecortin_dom_sf"/>
</dbReference>
<dbReference type="PANTHER" id="PTHR23004:SF10">
    <property type="entry name" value="DOUBLECORTIN DOMAIN-CONTAINING PROTEIN 2B"/>
    <property type="match status" value="1"/>
</dbReference>